<accession>A0A6J6VZJ6</accession>
<name>A0A6J6VZJ6_9ZZZZ</name>
<evidence type="ECO:0000313" key="1">
    <source>
        <dbReference type="EMBL" id="CAB4776809.1"/>
    </source>
</evidence>
<dbReference type="AlphaFoldDB" id="A0A6J6VZJ6"/>
<gene>
    <name evidence="1" type="ORF">UFOPK2938_00462</name>
</gene>
<sequence length="131" mass="14241">MNASSASPAADLLVPVFDASSSISSALFTFSPYKGFSGGFPFAQPKGNPAFPQQRLAANPYSIKGISSPFPGALLRLSSGRHDAHILHVVIGRTWTRLYRFDHRVTSSLNEFNVTSIINIWHVGEQHLTGE</sequence>
<organism evidence="1">
    <name type="scientific">freshwater metagenome</name>
    <dbReference type="NCBI Taxonomy" id="449393"/>
    <lineage>
        <taxon>unclassified sequences</taxon>
        <taxon>metagenomes</taxon>
        <taxon>ecological metagenomes</taxon>
    </lineage>
</organism>
<protein>
    <submittedName>
        <fullName evidence="1">Unannotated protein</fullName>
    </submittedName>
</protein>
<proteinExistence type="predicted"/>
<dbReference type="EMBL" id="CAEZZX010000070">
    <property type="protein sequence ID" value="CAB4776809.1"/>
    <property type="molecule type" value="Genomic_DNA"/>
</dbReference>
<reference evidence="1" key="1">
    <citation type="submission" date="2020-05" db="EMBL/GenBank/DDBJ databases">
        <authorList>
            <person name="Chiriac C."/>
            <person name="Salcher M."/>
            <person name="Ghai R."/>
            <person name="Kavagutti S V."/>
        </authorList>
    </citation>
    <scope>NUCLEOTIDE SEQUENCE</scope>
</reference>